<dbReference type="AlphaFoldDB" id="A0A0K1PX88"/>
<sequence length="121" mass="13216">MPTNTPDAKLTPDQIARLREKLVATRAEVQGSTPTMASSGTPDAGDHMDLTTRADEIEQKGARAERANARLEDIEDALVKIERGEYGLSEESGEPIGFARLSVVPWARLTVKEAEAAEKRR</sequence>
<gene>
    <name evidence="4" type="ORF">AKJ09_04403</name>
</gene>
<keyword evidence="5" id="KW-1185">Reference proteome</keyword>
<dbReference type="EMBL" id="CP012333">
    <property type="protein sequence ID" value="AKU97739.1"/>
    <property type="molecule type" value="Genomic_DNA"/>
</dbReference>
<dbReference type="STRING" id="1391654.AKJ09_04403"/>
<dbReference type="SUPFAM" id="SSF109635">
    <property type="entry name" value="DnaK suppressor protein DksA, alpha-hairpin domain"/>
    <property type="match status" value="1"/>
</dbReference>
<dbReference type="PANTHER" id="PTHR33823">
    <property type="entry name" value="RNA POLYMERASE-BINDING TRANSCRIPTION FACTOR DKSA-RELATED"/>
    <property type="match status" value="1"/>
</dbReference>
<keyword evidence="2" id="KW-0175">Coiled coil</keyword>
<evidence type="ECO:0000256" key="1">
    <source>
        <dbReference type="PROSITE-ProRule" id="PRU00510"/>
    </source>
</evidence>
<feature type="region of interest" description="Disordered" evidence="3">
    <location>
        <begin position="26"/>
        <end position="48"/>
    </location>
</feature>
<feature type="zinc finger region" description="dksA C4-type" evidence="1">
    <location>
        <begin position="89"/>
        <end position="113"/>
    </location>
</feature>
<dbReference type="PROSITE" id="PS51128">
    <property type="entry name" value="ZF_DKSA_2"/>
    <property type="match status" value="1"/>
</dbReference>
<feature type="coiled-coil region" evidence="2">
    <location>
        <begin position="54"/>
        <end position="84"/>
    </location>
</feature>
<organism evidence="4 5">
    <name type="scientific">Labilithrix luteola</name>
    <dbReference type="NCBI Taxonomy" id="1391654"/>
    <lineage>
        <taxon>Bacteria</taxon>
        <taxon>Pseudomonadati</taxon>
        <taxon>Myxococcota</taxon>
        <taxon>Polyangia</taxon>
        <taxon>Polyangiales</taxon>
        <taxon>Labilitrichaceae</taxon>
        <taxon>Labilithrix</taxon>
    </lineage>
</organism>
<accession>A0A0K1PX88</accession>
<dbReference type="KEGG" id="llu:AKJ09_04403"/>
<reference evidence="4 5" key="1">
    <citation type="submission" date="2015-08" db="EMBL/GenBank/DDBJ databases">
        <authorList>
            <person name="Babu N.S."/>
            <person name="Beckwith C.J."/>
            <person name="Beseler K.G."/>
            <person name="Brison A."/>
            <person name="Carone J.V."/>
            <person name="Caskin T.P."/>
            <person name="Diamond M."/>
            <person name="Durham M.E."/>
            <person name="Foxe J.M."/>
            <person name="Go M."/>
            <person name="Henderson B.A."/>
            <person name="Jones I.B."/>
            <person name="McGettigan J.A."/>
            <person name="Micheletti S.J."/>
            <person name="Nasrallah M.E."/>
            <person name="Ortiz D."/>
            <person name="Piller C.R."/>
            <person name="Privatt S.R."/>
            <person name="Schneider S.L."/>
            <person name="Sharp S."/>
            <person name="Smith T.C."/>
            <person name="Stanton J.D."/>
            <person name="Ullery H.E."/>
            <person name="Wilson R.J."/>
            <person name="Serrano M.G."/>
            <person name="Buck G."/>
            <person name="Lee V."/>
            <person name="Wang Y."/>
            <person name="Carvalho R."/>
            <person name="Voegtly L."/>
            <person name="Shi R."/>
            <person name="Duckworth R."/>
            <person name="Johnson A."/>
            <person name="Loviza R."/>
            <person name="Walstead R."/>
            <person name="Shah Z."/>
            <person name="Kiflezghi M."/>
            <person name="Wade K."/>
            <person name="Ball S.L."/>
            <person name="Bradley K.W."/>
            <person name="Asai D.J."/>
            <person name="Bowman C.A."/>
            <person name="Russell D.A."/>
            <person name="Pope W.H."/>
            <person name="Jacobs-Sera D."/>
            <person name="Hendrix R.W."/>
            <person name="Hatfull G.F."/>
        </authorList>
    </citation>
    <scope>NUCLEOTIDE SEQUENCE [LARGE SCALE GENOMIC DNA]</scope>
    <source>
        <strain evidence="4 5">DSM 27648</strain>
    </source>
</reference>
<dbReference type="InterPro" id="IPR037187">
    <property type="entry name" value="DnaK_N"/>
</dbReference>
<evidence type="ECO:0000313" key="4">
    <source>
        <dbReference type="EMBL" id="AKU97739.1"/>
    </source>
</evidence>
<dbReference type="RefSeq" id="WP_146648833.1">
    <property type="nucleotide sequence ID" value="NZ_CP012333.1"/>
</dbReference>
<protein>
    <submittedName>
        <fullName evidence="4">C4-type zinc finger protein, DksA/TraR family</fullName>
    </submittedName>
</protein>
<name>A0A0K1PX88_9BACT</name>
<evidence type="ECO:0000256" key="2">
    <source>
        <dbReference type="SAM" id="Coils"/>
    </source>
</evidence>
<dbReference type="Gene3D" id="1.20.120.910">
    <property type="entry name" value="DksA, coiled-coil domain"/>
    <property type="match status" value="1"/>
</dbReference>
<proteinExistence type="predicted"/>
<dbReference type="Proteomes" id="UP000064967">
    <property type="component" value="Chromosome"/>
</dbReference>
<feature type="compositionally biased region" description="Polar residues" evidence="3">
    <location>
        <begin position="30"/>
        <end position="41"/>
    </location>
</feature>
<evidence type="ECO:0000256" key="3">
    <source>
        <dbReference type="SAM" id="MobiDB-lite"/>
    </source>
</evidence>
<dbReference type="PANTHER" id="PTHR33823:SF4">
    <property type="entry name" value="GENERAL STRESS PROTEIN 16O"/>
    <property type="match status" value="1"/>
</dbReference>
<evidence type="ECO:0000313" key="5">
    <source>
        <dbReference type="Proteomes" id="UP000064967"/>
    </source>
</evidence>
<dbReference type="OrthoDB" id="9803742at2"/>